<dbReference type="FunFam" id="3.30.2410.10:FF:000012">
    <property type="entry name" value="Ubiquitin-protein ligase E3B"/>
    <property type="match status" value="1"/>
</dbReference>
<evidence type="ECO:0000313" key="12">
    <source>
        <dbReference type="EMBL" id="KAK2710458.1"/>
    </source>
</evidence>
<dbReference type="Gene3D" id="3.30.2410.10">
    <property type="entry name" value="Hect, E3 ligase catalytic domain"/>
    <property type="match status" value="1"/>
</dbReference>
<evidence type="ECO:0000256" key="4">
    <source>
        <dbReference type="ARBA" id="ARBA00022679"/>
    </source>
</evidence>
<protein>
    <recommendedName>
        <fullName evidence="8">Ubiquitin-protein ligase E3B</fullName>
        <ecNumber evidence="3">2.3.2.26</ecNumber>
    </recommendedName>
    <alternativeName>
        <fullName evidence="9">HECT-type ubiquitin transferase E3B</fullName>
    </alternativeName>
</protein>
<evidence type="ECO:0000256" key="10">
    <source>
        <dbReference type="PROSITE-ProRule" id="PRU00104"/>
    </source>
</evidence>
<dbReference type="GO" id="GO:0014069">
    <property type="term" value="C:postsynaptic density"/>
    <property type="evidence" value="ECO:0007669"/>
    <property type="project" value="UniProtKB-SubCell"/>
</dbReference>
<dbReference type="Pfam" id="PF00632">
    <property type="entry name" value="HECT"/>
    <property type="match status" value="1"/>
</dbReference>
<dbReference type="InterPro" id="IPR035983">
    <property type="entry name" value="Hect_E3_ubiquitin_ligase"/>
</dbReference>
<dbReference type="CDD" id="cd00078">
    <property type="entry name" value="HECTc"/>
    <property type="match status" value="1"/>
</dbReference>
<accession>A0AA88KWW5</accession>
<evidence type="ECO:0000259" key="11">
    <source>
        <dbReference type="PROSITE" id="PS50237"/>
    </source>
</evidence>
<dbReference type="SMART" id="SM00119">
    <property type="entry name" value="HECTc"/>
    <property type="match status" value="1"/>
</dbReference>
<keyword evidence="13" id="KW-1185">Reference proteome</keyword>
<keyword evidence="6" id="KW-0770">Synapse</keyword>
<keyword evidence="4" id="KW-0808">Transferase</keyword>
<proteinExistence type="predicted"/>
<evidence type="ECO:0000256" key="9">
    <source>
        <dbReference type="ARBA" id="ARBA00077267"/>
    </source>
</evidence>
<evidence type="ECO:0000256" key="3">
    <source>
        <dbReference type="ARBA" id="ARBA00012485"/>
    </source>
</evidence>
<dbReference type="GO" id="GO:0061630">
    <property type="term" value="F:ubiquitin protein ligase activity"/>
    <property type="evidence" value="ECO:0007669"/>
    <property type="project" value="UniProtKB-EC"/>
</dbReference>
<feature type="active site" description="Glycyl thioester intermediate" evidence="10">
    <location>
        <position position="1030"/>
    </location>
</feature>
<dbReference type="Gene3D" id="3.30.2160.10">
    <property type="entry name" value="Hect, E3 ligase catalytic domain"/>
    <property type="match status" value="1"/>
</dbReference>
<dbReference type="GO" id="GO:0006511">
    <property type="term" value="P:ubiquitin-dependent protein catabolic process"/>
    <property type="evidence" value="ECO:0007669"/>
    <property type="project" value="TreeGrafter"/>
</dbReference>
<dbReference type="AlphaFoldDB" id="A0AA88KWW5"/>
<sequence>MASKTREDILTQAKAARENRLIETSKTKAAIKIQTWARCRLQRKRFLRIVRELLDKSLTSYEENQQQPVKSIFNNVQLFIRCLDLRSAPDILLFERLARYITRSIPNENIKFNYAGLALDKIFTQQWVIQVKKLLVISLEFLKSLNHSSQPDGKRSVLILNLLLSLTSSRTWGFLKNSKPLEVILEQVCINIVYHLVDNNLYKCLQTVLSQGVCSSRVTIKTTNLNALITLSVRPLCTQYKADVLSQFIIHILSIPSLLYHMKTQSVESIETMMKCNILANVIKYLEDDQNSKIVFNALEGSYSLCLLANLIDLVHLSSQEEVQAIIHPNFVTLSTRLLDSCQLYVAAKKSNLTQWHPLLGWFAQTNCDHAEAMPFVERQLQHLWSRNFVLQVFHCLNIFTGDVEVPYFQIKDDKNSFTKFFWKAMKMDDVMKKGLDKYNTKQSFKLGSHEVTRVVQSAVLYEACLRTLSLLRIDILTSLAFCEDFLMKFWIFLKCLGPQCGLKSFLQLLAVNSKATAPEFLMLQLFGELMNHFLTVTDDVELFEQQKSFTIQDLLMMSQFINVFLVRAIWNGYIDAKSLSTRGPMLALHSLLMTLHKRDLRKTFAPDGFWLSTDPKSSYILLELERNKRHAQTLIQKMPHVIPHADRVILFRYYVVKEKTFLGLTETSSVAPQSTLVTIRRSRLIEDGFRQLSFLSPQATKGIIRIKFINDLGLDEAGIDQDGVFKEFLEETLKRIFDPSLNLFKMTSEQKLYPSPSSYMTENHLELFEFVGRMLGKAVYEGITVDIQFAPFFLHQLLGQSSLAAYSALDDLASLDPDLYRNLTYLKHFDGDVSELQLTFSVDEEVLGRLSTFDIIPGGRATPVTDSNKINYVHQMAHFKLNTQIKDQTQAFLRGFRTVVNPEWLALFSCTELQRLISGDTTGIDFKDLRRNTHYYGGFHDSHRVIQWLWDIVEKELTEVEQRKFLKFVTSCSSPPLLGFGNLEPPFSVRCVEVGDDEDRGDTIGSVLRGFLTLHRKDPVNRLPTASTCFNLLKLPNYQKKATLRDKLKYAIESNSGFELS</sequence>
<dbReference type="PANTHER" id="PTHR45700">
    <property type="entry name" value="UBIQUITIN-PROTEIN LIGASE E3C"/>
    <property type="match status" value="1"/>
</dbReference>
<dbReference type="Proteomes" id="UP001187531">
    <property type="component" value="Unassembled WGS sequence"/>
</dbReference>
<dbReference type="GO" id="GO:0000209">
    <property type="term" value="P:protein polyubiquitination"/>
    <property type="evidence" value="ECO:0007669"/>
    <property type="project" value="InterPro"/>
</dbReference>
<dbReference type="SUPFAM" id="SSF56204">
    <property type="entry name" value="Hect, E3 ligase catalytic domain"/>
    <property type="match status" value="1"/>
</dbReference>
<dbReference type="FunFam" id="3.30.2160.10:FF:000002">
    <property type="entry name" value="Putative Ubiquitin-protein ligase E3C"/>
    <property type="match status" value="1"/>
</dbReference>
<name>A0AA88KWW5_ARTSF</name>
<reference evidence="12" key="1">
    <citation type="submission" date="2023-07" db="EMBL/GenBank/DDBJ databases">
        <title>Chromosome-level genome assembly of Artemia franciscana.</title>
        <authorList>
            <person name="Jo E."/>
        </authorList>
    </citation>
    <scope>NUCLEOTIDE SEQUENCE</scope>
    <source>
        <tissue evidence="12">Whole body</tissue>
    </source>
</reference>
<dbReference type="Gene3D" id="3.90.1750.10">
    <property type="entry name" value="Hect, E3 ligase catalytic domains"/>
    <property type="match status" value="1"/>
</dbReference>
<dbReference type="PROSITE" id="PS50237">
    <property type="entry name" value="HECT"/>
    <property type="match status" value="1"/>
</dbReference>
<dbReference type="EC" id="2.3.2.26" evidence="3"/>
<comment type="caution">
    <text evidence="12">The sequence shown here is derived from an EMBL/GenBank/DDBJ whole genome shotgun (WGS) entry which is preliminary data.</text>
</comment>
<keyword evidence="5 10" id="KW-0833">Ubl conjugation pathway</keyword>
<evidence type="ECO:0000256" key="8">
    <source>
        <dbReference type="ARBA" id="ARBA00067505"/>
    </source>
</evidence>
<dbReference type="PROSITE" id="PS50096">
    <property type="entry name" value="IQ"/>
    <property type="match status" value="1"/>
</dbReference>
<dbReference type="PANTHER" id="PTHR45700:SF3">
    <property type="entry name" value="UBIQUITIN-PROTEIN LIGASE E3B"/>
    <property type="match status" value="1"/>
</dbReference>
<evidence type="ECO:0000256" key="7">
    <source>
        <dbReference type="ARBA" id="ARBA00034105"/>
    </source>
</evidence>
<dbReference type="EMBL" id="JAVRJZ010000016">
    <property type="protein sequence ID" value="KAK2710458.1"/>
    <property type="molecule type" value="Genomic_DNA"/>
</dbReference>
<organism evidence="12 13">
    <name type="scientific">Artemia franciscana</name>
    <name type="common">Brine shrimp</name>
    <name type="synonym">Artemia sanfranciscana</name>
    <dbReference type="NCBI Taxonomy" id="6661"/>
    <lineage>
        <taxon>Eukaryota</taxon>
        <taxon>Metazoa</taxon>
        <taxon>Ecdysozoa</taxon>
        <taxon>Arthropoda</taxon>
        <taxon>Crustacea</taxon>
        <taxon>Branchiopoda</taxon>
        <taxon>Anostraca</taxon>
        <taxon>Artemiidae</taxon>
        <taxon>Artemia</taxon>
    </lineage>
</organism>
<dbReference type="EMBL" id="JAVRJZ010000016">
    <property type="protein sequence ID" value="KAK2710456.1"/>
    <property type="molecule type" value="Genomic_DNA"/>
</dbReference>
<dbReference type="InterPro" id="IPR000569">
    <property type="entry name" value="HECT_dom"/>
</dbReference>
<dbReference type="InterPro" id="IPR044611">
    <property type="entry name" value="E3A/B/C-like"/>
</dbReference>
<comment type="catalytic activity">
    <reaction evidence="1">
        <text>S-ubiquitinyl-[E2 ubiquitin-conjugating enzyme]-L-cysteine + [acceptor protein]-L-lysine = [E2 ubiquitin-conjugating enzyme]-L-cysteine + N(6)-ubiquitinyl-[acceptor protein]-L-lysine.</text>
        <dbReference type="EC" id="2.3.2.26"/>
    </reaction>
</comment>
<evidence type="ECO:0000313" key="13">
    <source>
        <dbReference type="Proteomes" id="UP001187531"/>
    </source>
</evidence>
<evidence type="ECO:0000256" key="5">
    <source>
        <dbReference type="ARBA" id="ARBA00022786"/>
    </source>
</evidence>
<comment type="pathway">
    <text evidence="2">Protein modification; protein ubiquitination.</text>
</comment>
<evidence type="ECO:0000256" key="2">
    <source>
        <dbReference type="ARBA" id="ARBA00004906"/>
    </source>
</evidence>
<evidence type="ECO:0000256" key="6">
    <source>
        <dbReference type="ARBA" id="ARBA00023018"/>
    </source>
</evidence>
<gene>
    <name evidence="12" type="ORF">QYM36_011849</name>
</gene>
<comment type="subcellular location">
    <subcellularLocation>
        <location evidence="7">Postsynaptic density</location>
    </subcellularLocation>
</comment>
<feature type="domain" description="HECT" evidence="11">
    <location>
        <begin position="697"/>
        <end position="1062"/>
    </location>
</feature>
<evidence type="ECO:0000256" key="1">
    <source>
        <dbReference type="ARBA" id="ARBA00000885"/>
    </source>
</evidence>
<dbReference type="GO" id="GO:0009966">
    <property type="term" value="P:regulation of signal transduction"/>
    <property type="evidence" value="ECO:0007669"/>
    <property type="project" value="UniProtKB-ARBA"/>
</dbReference>